<dbReference type="InterPro" id="IPR015495">
    <property type="entry name" value="Myb_TF_plants"/>
</dbReference>
<dbReference type="CDD" id="cd00167">
    <property type="entry name" value="SANT"/>
    <property type="match status" value="2"/>
</dbReference>
<feature type="region of interest" description="Disordered" evidence="7">
    <location>
        <begin position="119"/>
        <end position="168"/>
    </location>
</feature>
<proteinExistence type="predicted"/>
<dbReference type="OrthoDB" id="2143914at2759"/>
<evidence type="ECO:0000313" key="10">
    <source>
        <dbReference type="EMBL" id="KAJ0962120.1"/>
    </source>
</evidence>
<keyword evidence="2" id="KW-0677">Repeat</keyword>
<dbReference type="SUPFAM" id="SSF46689">
    <property type="entry name" value="Homeodomain-like"/>
    <property type="match status" value="1"/>
</dbReference>
<evidence type="ECO:0000256" key="4">
    <source>
        <dbReference type="ARBA" id="ARBA00023125"/>
    </source>
</evidence>
<feature type="compositionally biased region" description="Basic and acidic residues" evidence="7">
    <location>
        <begin position="153"/>
        <end position="168"/>
    </location>
</feature>
<feature type="domain" description="HTH myb-type" evidence="9">
    <location>
        <begin position="62"/>
        <end position="116"/>
    </location>
</feature>
<feature type="compositionally biased region" description="Low complexity" evidence="7">
    <location>
        <begin position="139"/>
        <end position="152"/>
    </location>
</feature>
<dbReference type="Proteomes" id="UP001085076">
    <property type="component" value="Miscellaneous, Linkage group lg10"/>
</dbReference>
<gene>
    <name evidence="10" type="ORF">J5N97_029948</name>
</gene>
<evidence type="ECO:0000256" key="6">
    <source>
        <dbReference type="ARBA" id="ARBA00023242"/>
    </source>
</evidence>
<dbReference type="FunFam" id="1.10.10.60:FF:000001">
    <property type="entry name" value="MYB-related transcription factor"/>
    <property type="match status" value="1"/>
</dbReference>
<dbReference type="PANTHER" id="PTHR47999:SF9">
    <property type="entry name" value="TRANSCRIPTION REPRESSOR MYB5-LIKE"/>
    <property type="match status" value="1"/>
</dbReference>
<dbReference type="AlphaFoldDB" id="A0A9D5BWS4"/>
<evidence type="ECO:0000259" key="8">
    <source>
        <dbReference type="PROSITE" id="PS50090"/>
    </source>
</evidence>
<dbReference type="PROSITE" id="PS50090">
    <property type="entry name" value="MYB_LIKE"/>
    <property type="match status" value="2"/>
</dbReference>
<organism evidence="10 11">
    <name type="scientific">Dioscorea zingiberensis</name>
    <dbReference type="NCBI Taxonomy" id="325984"/>
    <lineage>
        <taxon>Eukaryota</taxon>
        <taxon>Viridiplantae</taxon>
        <taxon>Streptophyta</taxon>
        <taxon>Embryophyta</taxon>
        <taxon>Tracheophyta</taxon>
        <taxon>Spermatophyta</taxon>
        <taxon>Magnoliopsida</taxon>
        <taxon>Liliopsida</taxon>
        <taxon>Dioscoreales</taxon>
        <taxon>Dioscoreaceae</taxon>
        <taxon>Dioscorea</taxon>
    </lineage>
</organism>
<keyword evidence="6" id="KW-0539">Nucleus</keyword>
<dbReference type="Gene3D" id="1.10.10.60">
    <property type="entry name" value="Homeodomain-like"/>
    <property type="match status" value="2"/>
</dbReference>
<evidence type="ECO:0000313" key="11">
    <source>
        <dbReference type="Proteomes" id="UP001085076"/>
    </source>
</evidence>
<dbReference type="GO" id="GO:0003677">
    <property type="term" value="F:DNA binding"/>
    <property type="evidence" value="ECO:0007669"/>
    <property type="project" value="UniProtKB-KW"/>
</dbReference>
<dbReference type="PROSITE" id="PS51294">
    <property type="entry name" value="HTH_MYB"/>
    <property type="match status" value="2"/>
</dbReference>
<dbReference type="GO" id="GO:0005634">
    <property type="term" value="C:nucleus"/>
    <property type="evidence" value="ECO:0007669"/>
    <property type="project" value="UniProtKB-SubCell"/>
</dbReference>
<comment type="subcellular location">
    <subcellularLocation>
        <location evidence="1">Nucleus</location>
    </subcellularLocation>
</comment>
<dbReference type="InterPro" id="IPR017930">
    <property type="entry name" value="Myb_dom"/>
</dbReference>
<evidence type="ECO:0000256" key="3">
    <source>
        <dbReference type="ARBA" id="ARBA00023015"/>
    </source>
</evidence>
<feature type="domain" description="HTH myb-type" evidence="9">
    <location>
        <begin position="9"/>
        <end position="61"/>
    </location>
</feature>
<comment type="caution">
    <text evidence="10">The sequence shown here is derived from an EMBL/GenBank/DDBJ whole genome shotgun (WGS) entry which is preliminary data.</text>
</comment>
<keyword evidence="11" id="KW-1185">Reference proteome</keyword>
<accession>A0A9D5BWS4</accession>
<keyword evidence="5" id="KW-0804">Transcription</keyword>
<dbReference type="EMBL" id="JAGGNH010000010">
    <property type="protein sequence ID" value="KAJ0962120.1"/>
    <property type="molecule type" value="Genomic_DNA"/>
</dbReference>
<dbReference type="InterPro" id="IPR001005">
    <property type="entry name" value="SANT/Myb"/>
</dbReference>
<dbReference type="Pfam" id="PF00249">
    <property type="entry name" value="Myb_DNA-binding"/>
    <property type="match status" value="2"/>
</dbReference>
<feature type="domain" description="Myb-like" evidence="8">
    <location>
        <begin position="9"/>
        <end position="61"/>
    </location>
</feature>
<reference evidence="10" key="1">
    <citation type="submission" date="2021-03" db="EMBL/GenBank/DDBJ databases">
        <authorList>
            <person name="Li Z."/>
            <person name="Yang C."/>
        </authorList>
    </citation>
    <scope>NUCLEOTIDE SEQUENCE</scope>
    <source>
        <strain evidence="10">Dzin_1.0</strain>
        <tissue evidence="10">Leaf</tissue>
    </source>
</reference>
<keyword evidence="3" id="KW-0805">Transcription regulation</keyword>
<dbReference type="InterPro" id="IPR009057">
    <property type="entry name" value="Homeodomain-like_sf"/>
</dbReference>
<evidence type="ECO:0000256" key="1">
    <source>
        <dbReference type="ARBA" id="ARBA00004123"/>
    </source>
</evidence>
<keyword evidence="4" id="KW-0238">DNA-binding</keyword>
<protein>
    <submittedName>
        <fullName evidence="10">Uncharacterized protein</fullName>
    </submittedName>
</protein>
<evidence type="ECO:0000259" key="9">
    <source>
        <dbReference type="PROSITE" id="PS51294"/>
    </source>
</evidence>
<evidence type="ECO:0000256" key="5">
    <source>
        <dbReference type="ARBA" id="ARBA00023163"/>
    </source>
</evidence>
<reference evidence="10" key="2">
    <citation type="journal article" date="2022" name="Hortic Res">
        <title>The genome of Dioscorea zingiberensis sheds light on the biosynthesis, origin and evolution of the medicinally important diosgenin saponins.</title>
        <authorList>
            <person name="Li Y."/>
            <person name="Tan C."/>
            <person name="Li Z."/>
            <person name="Guo J."/>
            <person name="Li S."/>
            <person name="Chen X."/>
            <person name="Wang C."/>
            <person name="Dai X."/>
            <person name="Yang H."/>
            <person name="Song W."/>
            <person name="Hou L."/>
            <person name="Xu J."/>
            <person name="Tong Z."/>
            <person name="Xu A."/>
            <person name="Yuan X."/>
            <person name="Wang W."/>
            <person name="Yang Q."/>
            <person name="Chen L."/>
            <person name="Sun Z."/>
            <person name="Wang K."/>
            <person name="Pan B."/>
            <person name="Chen J."/>
            <person name="Bao Y."/>
            <person name="Liu F."/>
            <person name="Qi X."/>
            <person name="Gang D.R."/>
            <person name="Wen J."/>
            <person name="Li J."/>
        </authorList>
    </citation>
    <scope>NUCLEOTIDE SEQUENCE</scope>
    <source>
        <strain evidence="10">Dzin_1.0</strain>
    </source>
</reference>
<evidence type="ECO:0000256" key="7">
    <source>
        <dbReference type="SAM" id="MobiDB-lite"/>
    </source>
</evidence>
<sequence>MGRAPCCAKVGLRRGPWTAREDALLTKYIQCHGEGQWKSIPNKAGLLRCPKSCRLRWMNYLRPDIKRGNIIAEEEDLIVRLQALLGNRWSLIAGRLPGRTDNEIKNYWNSHLSKKLKEKGFTTKQGMAKVGRCSSQRRNNNSNNNNNGNIDNSTDHGNSEKRKDDLKASEVYIPKPSRFSGIIRIPPEGSRKNDNVNETTLISELEEDRSNNSGMLYLNIPGFVQDCGFLFDQFAINELSPILDLHERLYSEYLHALNTEDDLVPMNSFADSLFA</sequence>
<feature type="domain" description="Myb-like" evidence="8">
    <location>
        <begin position="62"/>
        <end position="112"/>
    </location>
</feature>
<dbReference type="SMART" id="SM00717">
    <property type="entry name" value="SANT"/>
    <property type="match status" value="2"/>
</dbReference>
<name>A0A9D5BWS4_9LILI</name>
<evidence type="ECO:0000256" key="2">
    <source>
        <dbReference type="ARBA" id="ARBA00022737"/>
    </source>
</evidence>
<dbReference type="PANTHER" id="PTHR47999">
    <property type="entry name" value="TRANSCRIPTION FACTOR MYB8-RELATED-RELATED"/>
    <property type="match status" value="1"/>
</dbReference>